<protein>
    <submittedName>
        <fullName evidence="2">Uncharacterized protein</fullName>
    </submittedName>
</protein>
<feature type="region of interest" description="Disordered" evidence="1">
    <location>
        <begin position="1"/>
        <end position="57"/>
    </location>
</feature>
<comment type="caution">
    <text evidence="2">The sequence shown here is derived from an EMBL/GenBank/DDBJ whole genome shotgun (WGS) entry which is preliminary data.</text>
</comment>
<evidence type="ECO:0000256" key="1">
    <source>
        <dbReference type="SAM" id="MobiDB-lite"/>
    </source>
</evidence>
<organism evidence="2 3">
    <name type="scientific">Ephemerocybe angulata</name>
    <dbReference type="NCBI Taxonomy" id="980116"/>
    <lineage>
        <taxon>Eukaryota</taxon>
        <taxon>Fungi</taxon>
        <taxon>Dikarya</taxon>
        <taxon>Basidiomycota</taxon>
        <taxon>Agaricomycotina</taxon>
        <taxon>Agaricomycetes</taxon>
        <taxon>Agaricomycetidae</taxon>
        <taxon>Agaricales</taxon>
        <taxon>Agaricineae</taxon>
        <taxon>Psathyrellaceae</taxon>
        <taxon>Ephemerocybe</taxon>
    </lineage>
</organism>
<name>A0A8H6LUW8_9AGAR</name>
<gene>
    <name evidence="2" type="ORF">DFP72DRAFT_859559</name>
</gene>
<reference evidence="2 3" key="1">
    <citation type="submission" date="2020-07" db="EMBL/GenBank/DDBJ databases">
        <title>Comparative genomics of pyrophilous fungi reveals a link between fire events and developmental genes.</title>
        <authorList>
            <consortium name="DOE Joint Genome Institute"/>
            <person name="Steindorff A.S."/>
            <person name="Carver A."/>
            <person name="Calhoun S."/>
            <person name="Stillman K."/>
            <person name="Liu H."/>
            <person name="Lipzen A."/>
            <person name="Pangilinan J."/>
            <person name="Labutti K."/>
            <person name="Bruns T.D."/>
            <person name="Grigoriev I.V."/>
        </authorList>
    </citation>
    <scope>NUCLEOTIDE SEQUENCE [LARGE SCALE GENOMIC DNA]</scope>
    <source>
        <strain evidence="2 3">CBS 144469</strain>
    </source>
</reference>
<sequence>MVTRWATRNLREHAQSSEDAERMERHREVSRRSSRKHYHKDIDGSRARGAARQRAVRARKRALLLGLTVTPQPSLGTQQEASRESSRKHYYKDIAASREKCAARARKYREAKKRHQMKEASSMPLPSTPQPSHPGHDPLQLRSCRDDIQAPPILSPLPPSSPLPATPQYRSNFRRLAMSSSDEASEDGGEMSDTSSLPALPPSPLFQAQNRLPRLPIGPDFKRERKQILEQYSEEDQLFLRAVYDEAMSQCDMYGRAGYRIYWQRAYKKHENQIKGLENPFNL</sequence>
<feature type="region of interest" description="Disordered" evidence="1">
    <location>
        <begin position="178"/>
        <end position="218"/>
    </location>
</feature>
<evidence type="ECO:0000313" key="2">
    <source>
        <dbReference type="EMBL" id="KAF6743089.1"/>
    </source>
</evidence>
<proteinExistence type="predicted"/>
<accession>A0A8H6LUW8</accession>
<dbReference type="Proteomes" id="UP000521943">
    <property type="component" value="Unassembled WGS sequence"/>
</dbReference>
<evidence type="ECO:0000313" key="3">
    <source>
        <dbReference type="Proteomes" id="UP000521943"/>
    </source>
</evidence>
<feature type="compositionally biased region" description="Basic and acidic residues" evidence="1">
    <location>
        <begin position="81"/>
        <end position="102"/>
    </location>
</feature>
<dbReference type="EMBL" id="JACGCI010000159">
    <property type="protein sequence ID" value="KAF6743089.1"/>
    <property type="molecule type" value="Genomic_DNA"/>
</dbReference>
<feature type="region of interest" description="Disordered" evidence="1">
    <location>
        <begin position="149"/>
        <end position="168"/>
    </location>
</feature>
<keyword evidence="3" id="KW-1185">Reference proteome</keyword>
<feature type="region of interest" description="Disordered" evidence="1">
    <location>
        <begin position="69"/>
        <end position="142"/>
    </location>
</feature>
<feature type="compositionally biased region" description="Basic and acidic residues" evidence="1">
    <location>
        <begin position="9"/>
        <end position="31"/>
    </location>
</feature>
<feature type="compositionally biased region" description="Polar residues" evidence="1">
    <location>
        <begin position="69"/>
        <end position="80"/>
    </location>
</feature>
<dbReference type="AlphaFoldDB" id="A0A8H6LUW8"/>
<feature type="compositionally biased region" description="Pro residues" evidence="1">
    <location>
        <begin position="153"/>
        <end position="165"/>
    </location>
</feature>
<feature type="compositionally biased region" description="Basic residues" evidence="1">
    <location>
        <begin position="103"/>
        <end position="116"/>
    </location>
</feature>